<dbReference type="InterPro" id="IPR036770">
    <property type="entry name" value="Ankyrin_rpt-contain_sf"/>
</dbReference>
<evidence type="ECO:0000313" key="6">
    <source>
        <dbReference type="Proteomes" id="UP001623330"/>
    </source>
</evidence>
<dbReference type="PANTHER" id="PTHR24180">
    <property type="entry name" value="CYCLIN-DEPENDENT KINASE INHIBITOR 2C-RELATED"/>
    <property type="match status" value="1"/>
</dbReference>
<keyword evidence="2 3" id="KW-0040">ANK repeat</keyword>
<dbReference type="Proteomes" id="UP001623330">
    <property type="component" value="Unassembled WGS sequence"/>
</dbReference>
<feature type="compositionally biased region" description="Acidic residues" evidence="4">
    <location>
        <begin position="153"/>
        <end position="178"/>
    </location>
</feature>
<dbReference type="PANTHER" id="PTHR24180:SF53">
    <property type="entry name" value="ANKYRIN REPEAT-CONTAINING PROTEIN C105.02C"/>
    <property type="match status" value="1"/>
</dbReference>
<dbReference type="PROSITE" id="PS50088">
    <property type="entry name" value="ANK_REPEAT"/>
    <property type="match status" value="1"/>
</dbReference>
<evidence type="ECO:0000256" key="4">
    <source>
        <dbReference type="SAM" id="MobiDB-lite"/>
    </source>
</evidence>
<proteinExistence type="predicted"/>
<organism evidence="5 6">
    <name type="scientific">Nakaseomyces bracarensis</name>
    <dbReference type="NCBI Taxonomy" id="273131"/>
    <lineage>
        <taxon>Eukaryota</taxon>
        <taxon>Fungi</taxon>
        <taxon>Dikarya</taxon>
        <taxon>Ascomycota</taxon>
        <taxon>Saccharomycotina</taxon>
        <taxon>Saccharomycetes</taxon>
        <taxon>Saccharomycetales</taxon>
        <taxon>Saccharomycetaceae</taxon>
        <taxon>Nakaseomyces</taxon>
    </lineage>
</organism>
<comment type="caution">
    <text evidence="5">The sequence shown here is derived from an EMBL/GenBank/DDBJ whole genome shotgun (WGS) entry which is preliminary data.</text>
</comment>
<keyword evidence="6" id="KW-1185">Reference proteome</keyword>
<evidence type="ECO:0000313" key="5">
    <source>
        <dbReference type="EMBL" id="KAL3232390.1"/>
    </source>
</evidence>
<dbReference type="InterPro" id="IPR051637">
    <property type="entry name" value="Ank_repeat_dom-contain_49"/>
</dbReference>
<gene>
    <name evidence="5" type="ORF">RNJ44_04306</name>
</gene>
<dbReference type="Pfam" id="PF12796">
    <property type="entry name" value="Ank_2"/>
    <property type="match status" value="1"/>
</dbReference>
<reference evidence="5 6" key="1">
    <citation type="submission" date="2024-05" db="EMBL/GenBank/DDBJ databases">
        <title>Long read based assembly of the Candida bracarensis genome reveals expanded adhesin content.</title>
        <authorList>
            <person name="Marcet-Houben M."/>
            <person name="Ksiezopolska E."/>
            <person name="Gabaldon T."/>
        </authorList>
    </citation>
    <scope>NUCLEOTIDE SEQUENCE [LARGE SCALE GENOMIC DNA]</scope>
    <source>
        <strain evidence="5 6">CBM6</strain>
    </source>
</reference>
<keyword evidence="1" id="KW-0677">Repeat</keyword>
<evidence type="ECO:0000256" key="3">
    <source>
        <dbReference type="PROSITE-ProRule" id="PRU00023"/>
    </source>
</evidence>
<protein>
    <submittedName>
        <fullName evidence="5">Uncharacterized protein</fullName>
    </submittedName>
</protein>
<dbReference type="PROSITE" id="PS50297">
    <property type="entry name" value="ANK_REP_REGION"/>
    <property type="match status" value="1"/>
</dbReference>
<feature type="repeat" description="ANK" evidence="3">
    <location>
        <begin position="84"/>
        <end position="122"/>
    </location>
</feature>
<evidence type="ECO:0000256" key="2">
    <source>
        <dbReference type="ARBA" id="ARBA00023043"/>
    </source>
</evidence>
<sequence length="178" mass="19705">MSTEGASFGEQLLDASRRNNTDLLEHILEGLSNDSDKIAELINTAKDPLGNTALHLCCKYGSWEVLDSILDQEGGIEIDPRNVDGDTPLHLTVRYCDDEPEHGLFIARNLIEVGADPRIKNEHNQLPLDLVHGDDKDELIDLLQGAALAADSNDLEGDEDEEIIDDDDGEEEEEEEEE</sequence>
<dbReference type="SUPFAM" id="SSF48403">
    <property type="entry name" value="Ankyrin repeat"/>
    <property type="match status" value="1"/>
</dbReference>
<dbReference type="SMART" id="SM00248">
    <property type="entry name" value="ANK"/>
    <property type="match status" value="2"/>
</dbReference>
<accession>A0ABR4NUJ3</accession>
<feature type="region of interest" description="Disordered" evidence="4">
    <location>
        <begin position="150"/>
        <end position="178"/>
    </location>
</feature>
<dbReference type="InterPro" id="IPR002110">
    <property type="entry name" value="Ankyrin_rpt"/>
</dbReference>
<name>A0ABR4NUJ3_9SACH</name>
<dbReference type="Gene3D" id="1.25.40.20">
    <property type="entry name" value="Ankyrin repeat-containing domain"/>
    <property type="match status" value="1"/>
</dbReference>
<evidence type="ECO:0000256" key="1">
    <source>
        <dbReference type="ARBA" id="ARBA00022737"/>
    </source>
</evidence>
<dbReference type="EMBL" id="JBEVYD010000005">
    <property type="protein sequence ID" value="KAL3232390.1"/>
    <property type="molecule type" value="Genomic_DNA"/>
</dbReference>